<dbReference type="InterPro" id="IPR024079">
    <property type="entry name" value="MetalloPept_cat_dom_sf"/>
</dbReference>
<dbReference type="Proteomes" id="UP001146120">
    <property type="component" value="Unassembled WGS sequence"/>
</dbReference>
<evidence type="ECO:0008006" key="5">
    <source>
        <dbReference type="Google" id="ProtNLM"/>
    </source>
</evidence>
<dbReference type="InterPro" id="IPR019026">
    <property type="entry name" value="Peptidase_M64_IgA"/>
</dbReference>
<evidence type="ECO:0000256" key="1">
    <source>
        <dbReference type="SAM" id="MobiDB-lite"/>
    </source>
</evidence>
<evidence type="ECO:0000313" key="4">
    <source>
        <dbReference type="Proteomes" id="UP001146120"/>
    </source>
</evidence>
<feature type="signal peptide" evidence="2">
    <location>
        <begin position="1"/>
        <end position="23"/>
    </location>
</feature>
<reference evidence="3" key="1">
    <citation type="submission" date="2022-11" db="EMBL/GenBank/DDBJ databases">
        <authorList>
            <person name="Morgan W.R."/>
            <person name="Tartar A."/>
        </authorList>
    </citation>
    <scope>NUCLEOTIDE SEQUENCE</scope>
    <source>
        <strain evidence="3">ARSEF 373</strain>
    </source>
</reference>
<dbReference type="Pfam" id="PF09471">
    <property type="entry name" value="Peptidase_M64"/>
    <property type="match status" value="1"/>
</dbReference>
<accession>A0AAV2YJ11</accession>
<proteinExistence type="predicted"/>
<keyword evidence="2" id="KW-0732">Signal</keyword>
<feature type="chain" id="PRO_5043573344" description="IgA peptidase M64-domain-containing protein" evidence="2">
    <location>
        <begin position="24"/>
        <end position="599"/>
    </location>
</feature>
<dbReference type="GO" id="GO:0008237">
    <property type="term" value="F:metallopeptidase activity"/>
    <property type="evidence" value="ECO:0007669"/>
    <property type="project" value="InterPro"/>
</dbReference>
<comment type="caution">
    <text evidence="3">The sequence shown here is derived from an EMBL/GenBank/DDBJ whole genome shotgun (WGS) entry which is preliminary data.</text>
</comment>
<sequence>MKSPAKFLALATTLVGFVASTAAEHSTFSAKILVDSTTSLCTLIKPTAETQLHRAVTSDDDVYEQKTFRQNRVSKEELLLEEAYDAQAFIEIFATSAEAVDRRITEHCPHGASSSTTATDSKRLRSLEEESPVIEKIVDSGDPKNRIDVVFMGDGYTSSEQTRFFDDIRRLTHDMFTGETFAQYLPLFNIWGVHVPSAESGIGVGGQPKDTAFGLYRDGTELRGVYASNPDRARSVCSSVGQYACDFPSLIGNDDFYGGLGGEFVISTRSETSGTVVLRHEMGHNFGRVGEEYDGGQVYSGANSAPSASAITWKHWLTNPNVLREESAAQLYQKHIWYDLQKGAYKISFTSTGKFKRWYILLSVSGADTDDSLSVTLDGKPLAWQTKGLKDRTFYSWTNSNSGFSAGSHELVIQAGGSFDSPIIKQLCNAVIYEYADESQYKLDDPNYIGIYPTFDINKRKTVRPNNEKCLMRNMTSPHFCRVCQENMWLKFMERVTFIDSVTVSGSNAEVQVIPLAQKRLPTDTFVTTNPSVASNEKYAVQWLRNGQEVTSFRDQFNVDLSKAGSSYKGKWTVRVTFTTPNVRLDPKGLLKSEKTFTV</sequence>
<dbReference type="EMBL" id="DAKRPA010000288">
    <property type="protein sequence ID" value="DAZ93828.1"/>
    <property type="molecule type" value="Genomic_DNA"/>
</dbReference>
<feature type="region of interest" description="Disordered" evidence="1">
    <location>
        <begin position="108"/>
        <end position="127"/>
    </location>
</feature>
<dbReference type="AlphaFoldDB" id="A0AAV2YJ11"/>
<gene>
    <name evidence="3" type="ORF">N0F65_009336</name>
</gene>
<evidence type="ECO:0000313" key="3">
    <source>
        <dbReference type="EMBL" id="DAZ93828.1"/>
    </source>
</evidence>
<evidence type="ECO:0000256" key="2">
    <source>
        <dbReference type="SAM" id="SignalP"/>
    </source>
</evidence>
<dbReference type="Gene3D" id="3.40.390.10">
    <property type="entry name" value="Collagenase (Catalytic Domain)"/>
    <property type="match status" value="2"/>
</dbReference>
<keyword evidence="4" id="KW-1185">Reference proteome</keyword>
<protein>
    <recommendedName>
        <fullName evidence="5">IgA peptidase M64-domain-containing protein</fullName>
    </recommendedName>
</protein>
<organism evidence="3 4">
    <name type="scientific">Lagenidium giganteum</name>
    <dbReference type="NCBI Taxonomy" id="4803"/>
    <lineage>
        <taxon>Eukaryota</taxon>
        <taxon>Sar</taxon>
        <taxon>Stramenopiles</taxon>
        <taxon>Oomycota</taxon>
        <taxon>Peronosporomycetes</taxon>
        <taxon>Pythiales</taxon>
        <taxon>Pythiaceae</taxon>
    </lineage>
</organism>
<name>A0AAV2YJ11_9STRA</name>
<reference evidence="3" key="2">
    <citation type="journal article" date="2023" name="Microbiol Resour">
        <title>Decontamination and Annotation of the Draft Genome Sequence of the Oomycete Lagenidium giganteum ARSEF 373.</title>
        <authorList>
            <person name="Morgan W.R."/>
            <person name="Tartar A."/>
        </authorList>
    </citation>
    <scope>NUCLEOTIDE SEQUENCE</scope>
    <source>
        <strain evidence="3">ARSEF 373</strain>
    </source>
</reference>